<protein>
    <submittedName>
        <fullName evidence="2">Uncharacterized protein</fullName>
    </submittedName>
</protein>
<organism evidence="2">
    <name type="scientific">bioreactor metagenome</name>
    <dbReference type="NCBI Taxonomy" id="1076179"/>
    <lineage>
        <taxon>unclassified sequences</taxon>
        <taxon>metagenomes</taxon>
        <taxon>ecological metagenomes</taxon>
    </lineage>
</organism>
<dbReference type="AlphaFoldDB" id="A0A644YDR8"/>
<dbReference type="EMBL" id="VSSQ01004789">
    <property type="protein sequence ID" value="MPM26640.1"/>
    <property type="molecule type" value="Genomic_DNA"/>
</dbReference>
<accession>A0A644YDR8</accession>
<evidence type="ECO:0000256" key="1">
    <source>
        <dbReference type="SAM" id="MobiDB-lite"/>
    </source>
</evidence>
<name>A0A644YDR8_9ZZZZ</name>
<feature type="compositionally biased region" description="Basic and acidic residues" evidence="1">
    <location>
        <begin position="92"/>
        <end position="115"/>
    </location>
</feature>
<feature type="compositionally biased region" description="Basic and acidic residues" evidence="1">
    <location>
        <begin position="9"/>
        <end position="33"/>
    </location>
</feature>
<sequence>MRLGTGGDGCRDRRQIERVGTEEGEDDRHDARAGEQQPVVGLEPGCPHHDQPGRVLAGLGDDEQRDGDAQDRADAELRDEQGGHGYPGVHVEGARGARHHGEDAAECHRAEHGVARGEPAAHQVADDDPAGDDRGLDDGSGDGDRERHQHPGEHGLGDRPRHHREQAPDQAGGAE</sequence>
<evidence type="ECO:0000313" key="2">
    <source>
        <dbReference type="EMBL" id="MPM26640.1"/>
    </source>
</evidence>
<feature type="compositionally biased region" description="Basic and acidic residues" evidence="1">
    <location>
        <begin position="66"/>
        <end position="82"/>
    </location>
</feature>
<feature type="region of interest" description="Disordered" evidence="1">
    <location>
        <begin position="1"/>
        <end position="175"/>
    </location>
</feature>
<feature type="compositionally biased region" description="Basic and acidic residues" evidence="1">
    <location>
        <begin position="131"/>
        <end position="159"/>
    </location>
</feature>
<reference evidence="2" key="1">
    <citation type="submission" date="2019-08" db="EMBL/GenBank/DDBJ databases">
        <authorList>
            <person name="Kucharzyk K."/>
            <person name="Murdoch R.W."/>
            <person name="Higgins S."/>
            <person name="Loffler F."/>
        </authorList>
    </citation>
    <scope>NUCLEOTIDE SEQUENCE</scope>
</reference>
<proteinExistence type="predicted"/>
<gene>
    <name evidence="2" type="ORF">SDC9_73144</name>
</gene>
<comment type="caution">
    <text evidence="2">The sequence shown here is derived from an EMBL/GenBank/DDBJ whole genome shotgun (WGS) entry which is preliminary data.</text>
</comment>